<protein>
    <submittedName>
        <fullName evidence="2">Ornithine cyclodeaminase family protein</fullName>
    </submittedName>
</protein>
<dbReference type="InterPro" id="IPR036291">
    <property type="entry name" value="NAD(P)-bd_dom_sf"/>
</dbReference>
<dbReference type="AlphaFoldDB" id="A0A3S8ZZW2"/>
<evidence type="ECO:0000313" key="3">
    <source>
        <dbReference type="Proteomes" id="UP000272528"/>
    </source>
</evidence>
<dbReference type="PANTHER" id="PTHR13812">
    <property type="entry name" value="KETIMINE REDUCTASE MU-CRYSTALLIN"/>
    <property type="match status" value="1"/>
</dbReference>
<dbReference type="Gene3D" id="3.40.50.720">
    <property type="entry name" value="NAD(P)-binding Rossmann-like Domain"/>
    <property type="match status" value="1"/>
</dbReference>
<comment type="similarity">
    <text evidence="1">Belongs to the ornithine cyclodeaminase/mu-crystallin family.</text>
</comment>
<evidence type="ECO:0000313" key="2">
    <source>
        <dbReference type="EMBL" id="AZN39037.1"/>
    </source>
</evidence>
<proteinExistence type="inferred from homology"/>
<name>A0A3S8ZZW2_9BACL</name>
<sequence length="328" mass="35139">MRMLVINGDEVSELLTMEACITLMETALKDLSAGQAEQQLRSVVPVREGGLMGLMPAYLIRQEIVGAKLISVFPHNHDRGLPSHQGIITLFDATTGAVNAVVDGRRVTAIRTAAVSAAATKLLAKPDARTLALIGTGEQARSHLEALLLVRPIERVRAWSRSAEHAQQFANEMSARYGKRLEIVACGSAQQAVLDADIICTLTSSTTPVLDDAWIAEGAHINAVGACRAKDRELATAIVQRSRLYVDRRESAKGEAGDYLIPLQEGVIGQGHIIGEIGEALLGRVEGRTSDKQVTLFKSLGLAVEDLAAAAYIFEQAKQQGKGTPIAF</sequence>
<dbReference type="GO" id="GO:0005737">
    <property type="term" value="C:cytoplasm"/>
    <property type="evidence" value="ECO:0007669"/>
    <property type="project" value="TreeGrafter"/>
</dbReference>
<dbReference type="Proteomes" id="UP000272528">
    <property type="component" value="Chromosome"/>
</dbReference>
<dbReference type="Pfam" id="PF02423">
    <property type="entry name" value="OCD_Mu_crystall"/>
    <property type="match status" value="1"/>
</dbReference>
<gene>
    <name evidence="2" type="ORF">EJC50_04660</name>
</gene>
<dbReference type="OrthoDB" id="9792005at2"/>
<dbReference type="PIRSF" id="PIRSF001439">
    <property type="entry name" value="CryM"/>
    <property type="match status" value="1"/>
</dbReference>
<organism evidence="2 3">
    <name type="scientific">Paenibacillus albus</name>
    <dbReference type="NCBI Taxonomy" id="2495582"/>
    <lineage>
        <taxon>Bacteria</taxon>
        <taxon>Bacillati</taxon>
        <taxon>Bacillota</taxon>
        <taxon>Bacilli</taxon>
        <taxon>Bacillales</taxon>
        <taxon>Paenibacillaceae</taxon>
        <taxon>Paenibacillus</taxon>
    </lineage>
</organism>
<keyword evidence="3" id="KW-1185">Reference proteome</keyword>
<dbReference type="FunFam" id="3.40.50.720:FF:000311">
    <property type="entry name" value="Ornithine cyclodeaminase"/>
    <property type="match status" value="1"/>
</dbReference>
<dbReference type="EMBL" id="CP034437">
    <property type="protein sequence ID" value="AZN39037.1"/>
    <property type="molecule type" value="Genomic_DNA"/>
</dbReference>
<accession>A0A3S8ZZW2</accession>
<dbReference type="InterPro" id="IPR003462">
    <property type="entry name" value="ODC_Mu_crystall"/>
</dbReference>
<dbReference type="InterPro" id="IPR023401">
    <property type="entry name" value="ODC_N"/>
</dbReference>
<dbReference type="Gene3D" id="3.30.1780.10">
    <property type="entry name" value="ornithine cyclodeaminase, domain 1"/>
    <property type="match status" value="1"/>
</dbReference>
<evidence type="ECO:0000256" key="1">
    <source>
        <dbReference type="ARBA" id="ARBA00008903"/>
    </source>
</evidence>
<dbReference type="PANTHER" id="PTHR13812:SF19">
    <property type="entry name" value="KETIMINE REDUCTASE MU-CRYSTALLIN"/>
    <property type="match status" value="1"/>
</dbReference>
<dbReference type="GO" id="GO:0019752">
    <property type="term" value="P:carboxylic acid metabolic process"/>
    <property type="evidence" value="ECO:0007669"/>
    <property type="project" value="UniProtKB-ARBA"/>
</dbReference>
<dbReference type="GO" id="GO:0042562">
    <property type="term" value="F:hormone binding"/>
    <property type="evidence" value="ECO:0007669"/>
    <property type="project" value="TreeGrafter"/>
</dbReference>
<dbReference type="GO" id="GO:0016491">
    <property type="term" value="F:oxidoreductase activity"/>
    <property type="evidence" value="ECO:0007669"/>
    <property type="project" value="UniProtKB-ARBA"/>
</dbReference>
<dbReference type="KEGG" id="palb:EJC50_04660"/>
<reference evidence="3" key="1">
    <citation type="submission" date="2018-12" db="EMBL/GenBank/DDBJ databases">
        <title>Genome sequence of Peanibacillus sp.</title>
        <authorList>
            <person name="Subramani G."/>
            <person name="Srinivasan S."/>
            <person name="Kim M.K."/>
        </authorList>
    </citation>
    <scope>NUCLEOTIDE SEQUENCE [LARGE SCALE GENOMIC DNA]</scope>
    <source>
        <strain evidence="3">18JY67-1</strain>
    </source>
</reference>
<dbReference type="SUPFAM" id="SSF51735">
    <property type="entry name" value="NAD(P)-binding Rossmann-fold domains"/>
    <property type="match status" value="1"/>
</dbReference>